<evidence type="ECO:0000313" key="2">
    <source>
        <dbReference type="EMBL" id="QSS58685.1"/>
    </source>
</evidence>
<name>A0A8A1LZJ1_AJECA</name>
<feature type="region of interest" description="Disordered" evidence="1">
    <location>
        <begin position="1"/>
        <end position="32"/>
    </location>
</feature>
<evidence type="ECO:0000256" key="1">
    <source>
        <dbReference type="SAM" id="MobiDB-lite"/>
    </source>
</evidence>
<gene>
    <name evidence="2" type="ORF">I7I51_08114</name>
</gene>
<accession>A0A8A1LZJ1</accession>
<reference evidence="2" key="1">
    <citation type="submission" date="2021-01" db="EMBL/GenBank/DDBJ databases">
        <title>Chromosome-level genome assembly of a human fungal pathogen reveals clustering of transcriptionally co-regulated genes.</title>
        <authorList>
            <person name="Voorhies M."/>
            <person name="Cohen S."/>
            <person name="Shea T.P."/>
            <person name="Petrus S."/>
            <person name="Munoz J.F."/>
            <person name="Poplawski S."/>
            <person name="Goldman W.E."/>
            <person name="Michael T."/>
            <person name="Cuomo C.A."/>
            <person name="Sil A."/>
            <person name="Beyhan S."/>
        </authorList>
    </citation>
    <scope>NUCLEOTIDE SEQUENCE</scope>
    <source>
        <strain evidence="2">WU24</strain>
    </source>
</reference>
<sequence length="128" mass="14131">MQMENHISHRSHDELLVKRRTETSSGSPKSHPIVVSINTRAASSSGGKIPPQFCCASIMSADVRQGEDLPRPAFEGLIFSLVSNTIEKKNVSSFKDILNLEHNQSNIPYLDTRSMRMAILSLIVAPLT</sequence>
<dbReference type="Proteomes" id="UP000663671">
    <property type="component" value="Chromosome 2"/>
</dbReference>
<dbReference type="VEuPathDB" id="FungiDB:I7I51_08114"/>
<protein>
    <submittedName>
        <fullName evidence="2">Uncharacterized protein</fullName>
    </submittedName>
</protein>
<evidence type="ECO:0000313" key="3">
    <source>
        <dbReference type="Proteomes" id="UP000663671"/>
    </source>
</evidence>
<proteinExistence type="predicted"/>
<feature type="compositionally biased region" description="Basic and acidic residues" evidence="1">
    <location>
        <begin position="1"/>
        <end position="22"/>
    </location>
</feature>
<dbReference type="EMBL" id="CP069109">
    <property type="protein sequence ID" value="QSS58685.1"/>
    <property type="molecule type" value="Genomic_DNA"/>
</dbReference>
<dbReference type="AlphaFoldDB" id="A0A8A1LZJ1"/>
<organism evidence="2 3">
    <name type="scientific">Ajellomyces capsulatus</name>
    <name type="common">Darling's disease fungus</name>
    <name type="synonym">Histoplasma capsulatum</name>
    <dbReference type="NCBI Taxonomy" id="5037"/>
    <lineage>
        <taxon>Eukaryota</taxon>
        <taxon>Fungi</taxon>
        <taxon>Dikarya</taxon>
        <taxon>Ascomycota</taxon>
        <taxon>Pezizomycotina</taxon>
        <taxon>Eurotiomycetes</taxon>
        <taxon>Eurotiomycetidae</taxon>
        <taxon>Onygenales</taxon>
        <taxon>Ajellomycetaceae</taxon>
        <taxon>Histoplasma</taxon>
    </lineage>
</organism>